<organism evidence="1 2">
    <name type="scientific">Alternaria atra</name>
    <dbReference type="NCBI Taxonomy" id="119953"/>
    <lineage>
        <taxon>Eukaryota</taxon>
        <taxon>Fungi</taxon>
        <taxon>Dikarya</taxon>
        <taxon>Ascomycota</taxon>
        <taxon>Pezizomycotina</taxon>
        <taxon>Dothideomycetes</taxon>
        <taxon>Pleosporomycetidae</taxon>
        <taxon>Pleosporales</taxon>
        <taxon>Pleosporineae</taxon>
        <taxon>Pleosporaceae</taxon>
        <taxon>Alternaria</taxon>
        <taxon>Alternaria sect. Ulocladioides</taxon>
    </lineage>
</organism>
<sequence>MSYDKEPRFKKVICESKAKFDILVMLEVMVKDYRSKDCSAQHQISSLEKLRIFKLAIERDESALAFDMMDLYLRCIRMLQEIQVHDVTHAPFDYPKSNFTGGLSMNSVTVEMLHDLGGEPRHHLTIFPETAAIVRKVIQDEGSAVCKKAALRAEEMKHLHTKDVGSDKESFENSPEDTIPLEGRERFSFIAFVDDMNNCRIPSGVG</sequence>
<dbReference type="OrthoDB" id="3640263at2759"/>
<gene>
    <name evidence="1" type="ORF">ALTATR162_LOCUS2553</name>
</gene>
<reference evidence="1" key="1">
    <citation type="submission" date="2021-05" db="EMBL/GenBank/DDBJ databases">
        <authorList>
            <person name="Stam R."/>
        </authorList>
    </citation>
    <scope>NUCLEOTIDE SEQUENCE</scope>
    <source>
        <strain evidence="1">CS162</strain>
    </source>
</reference>
<evidence type="ECO:0000313" key="1">
    <source>
        <dbReference type="EMBL" id="CAG5150117.1"/>
    </source>
</evidence>
<accession>A0A8J2HVL1</accession>
<comment type="caution">
    <text evidence="1">The sequence shown here is derived from an EMBL/GenBank/DDBJ whole genome shotgun (WGS) entry which is preliminary data.</text>
</comment>
<dbReference type="RefSeq" id="XP_043166094.1">
    <property type="nucleotide sequence ID" value="XM_043310159.1"/>
</dbReference>
<proteinExistence type="predicted"/>
<keyword evidence="2" id="KW-1185">Reference proteome</keyword>
<dbReference type="AlphaFoldDB" id="A0A8J2HVL1"/>
<dbReference type="GeneID" id="67014011"/>
<evidence type="ECO:0000313" key="2">
    <source>
        <dbReference type="Proteomes" id="UP000676310"/>
    </source>
</evidence>
<dbReference type="Proteomes" id="UP000676310">
    <property type="component" value="Unassembled WGS sequence"/>
</dbReference>
<dbReference type="EMBL" id="CAJRGZ010000015">
    <property type="protein sequence ID" value="CAG5150117.1"/>
    <property type="molecule type" value="Genomic_DNA"/>
</dbReference>
<name>A0A8J2HVL1_9PLEO</name>
<protein>
    <submittedName>
        <fullName evidence="1">Uncharacterized protein</fullName>
    </submittedName>
</protein>